<dbReference type="RefSeq" id="WP_150086304.1">
    <property type="nucleotide sequence ID" value="NZ_VWSF01000001.1"/>
</dbReference>
<dbReference type="EMBL" id="VWSF01000001">
    <property type="protein sequence ID" value="KAA5549308.1"/>
    <property type="molecule type" value="Genomic_DNA"/>
</dbReference>
<evidence type="ECO:0000313" key="2">
    <source>
        <dbReference type="Proteomes" id="UP000323426"/>
    </source>
</evidence>
<accession>A0A5M6DPA1</accession>
<reference evidence="1 2" key="1">
    <citation type="submission" date="2019-09" db="EMBL/GenBank/DDBJ databases">
        <title>Genome sequence and assembly of Adhaeribacter sp.</title>
        <authorList>
            <person name="Chhetri G."/>
        </authorList>
    </citation>
    <scope>NUCLEOTIDE SEQUENCE [LARGE SCALE GENOMIC DNA]</scope>
    <source>
        <strain evidence="1 2">DK36</strain>
    </source>
</reference>
<comment type="caution">
    <text evidence="1">The sequence shown here is derived from an EMBL/GenBank/DDBJ whole genome shotgun (WGS) entry which is preliminary data.</text>
</comment>
<sequence length="230" mass="26232">MKKILTIILLTIIFQFCTSKKESESIDKILSFYGGKVEWSIGKNVSTDKEELQGSFFEVKLSDADLSHYDDLSFPASNIAYLFYSTITPEERSKYNFIRVIVEFNGTESKYEFPVEELEIVTSSMEVFKSTSNILKTGKFNLLKNRFLKGYDTEIDKFRKSCLEVDSVYGKVQDLVIQGYSLAPGKAGNKFTELLRMSGVLVREKQNTDFSVTIDSKDSDKKIVGIIFQQ</sequence>
<organism evidence="1 2">
    <name type="scientific">Adhaeribacter rhizoryzae</name>
    <dbReference type="NCBI Taxonomy" id="2607907"/>
    <lineage>
        <taxon>Bacteria</taxon>
        <taxon>Pseudomonadati</taxon>
        <taxon>Bacteroidota</taxon>
        <taxon>Cytophagia</taxon>
        <taxon>Cytophagales</taxon>
        <taxon>Hymenobacteraceae</taxon>
        <taxon>Adhaeribacter</taxon>
    </lineage>
</organism>
<protein>
    <submittedName>
        <fullName evidence="1">Uncharacterized protein</fullName>
    </submittedName>
</protein>
<keyword evidence="2" id="KW-1185">Reference proteome</keyword>
<dbReference type="AlphaFoldDB" id="A0A5M6DPA1"/>
<dbReference type="Proteomes" id="UP000323426">
    <property type="component" value="Unassembled WGS sequence"/>
</dbReference>
<gene>
    <name evidence="1" type="ORF">F0145_01560</name>
</gene>
<evidence type="ECO:0000313" key="1">
    <source>
        <dbReference type="EMBL" id="KAA5549308.1"/>
    </source>
</evidence>
<name>A0A5M6DPA1_9BACT</name>
<proteinExistence type="predicted"/>